<dbReference type="InterPro" id="IPR045886">
    <property type="entry name" value="ThiF/MoeB/HesA"/>
</dbReference>
<dbReference type="InterPro" id="IPR000594">
    <property type="entry name" value="ThiF_NAD_FAD-bd"/>
</dbReference>
<reference evidence="3 4" key="1">
    <citation type="submission" date="2018-07" db="EMBL/GenBank/DDBJ databases">
        <title>Genome analysis of Larkinella rosea.</title>
        <authorList>
            <person name="Zhou Z."/>
            <person name="Wang G."/>
        </authorList>
    </citation>
    <scope>NUCLEOTIDE SEQUENCE [LARGE SCALE GENOMIC DNA]</scope>
    <source>
        <strain evidence="4">zzj9</strain>
    </source>
</reference>
<feature type="domain" description="THIF-type NAD/FAD binding fold" evidence="1">
    <location>
        <begin position="305"/>
        <end position="470"/>
    </location>
</feature>
<dbReference type="EMBL" id="QOWE01000002">
    <property type="protein sequence ID" value="RCR71250.1"/>
    <property type="molecule type" value="Genomic_DNA"/>
</dbReference>
<gene>
    <name evidence="3" type="ORF">DUE52_03100</name>
</gene>
<dbReference type="SUPFAM" id="SSF69572">
    <property type="entry name" value="Activating enzymes of the ubiquitin-like proteins"/>
    <property type="match status" value="1"/>
</dbReference>
<evidence type="ECO:0000313" key="3">
    <source>
        <dbReference type="EMBL" id="RCR71250.1"/>
    </source>
</evidence>
<dbReference type="Gene3D" id="3.40.50.720">
    <property type="entry name" value="NAD(P)-binding Rossmann-like Domain"/>
    <property type="match status" value="1"/>
</dbReference>
<dbReference type="InterPro" id="IPR035985">
    <property type="entry name" value="Ubiquitin-activating_enz"/>
</dbReference>
<accession>A0A368JUA0</accession>
<comment type="caution">
    <text evidence="3">The sequence shown here is derived from an EMBL/GenBank/DDBJ whole genome shotgun (WGS) entry which is preliminary data.</text>
</comment>
<sequence>MQKHEALIILDLLKTDDSLQESELVPNVEGNTIAISGKVSIEGHKIKILLVLDPDFPRSLPYIFLQNGSEYEDLPHVLKENMVCYQTTEGIILDEKQPAEIIRWAIQKAVIVLADGKKGANWGDYADEFEVYWGYVSSSSIINLVNTTAKSHEVKLFKNGQKSYLAQSVGDVARYLHLDIDKVRQKFPIEERSAIFVLPVGTVIRPPRFDQPFWLVDELKRVIQPALDTLSVKQYKQYIKLNNSMSGTMVFALPRPSGGFSLFGVSYVSPEGNHPFSERGNSAKIQPIKVLREEASYILPRGGSKTAHSSKRVLLVGSGAVGGYVAHELVRAGVMNLTVVDSDKMSLENTFRHVLGNAYQGRPKASSMRDELNRKFPYADIVAIDTSIEQAVNDGLVRFSTFDLVISALGKPTTEIWLNEQAVKYAKVPILFGWVEPLGIGGHALLAQPGIKGCFKCLYSSIDPEDAMANRAAFAGKNQWFGKSLSGCGQLHTPYGSLDASRTANLMTQLALDSLTGKETKGMLLSWKGDSAEFLKQKYVLSERFKTSEEQLYHTRYLFASSACPICGRLPNI</sequence>
<evidence type="ECO:0000313" key="4">
    <source>
        <dbReference type="Proteomes" id="UP000253383"/>
    </source>
</evidence>
<evidence type="ECO:0000259" key="2">
    <source>
        <dbReference type="Pfam" id="PF14461"/>
    </source>
</evidence>
<keyword evidence="4" id="KW-1185">Reference proteome</keyword>
<dbReference type="PANTHER" id="PTHR43267:SF1">
    <property type="entry name" value="TRNA THREONYLCARBAMOYLADENOSINE DEHYDRATASE"/>
    <property type="match status" value="1"/>
</dbReference>
<organism evidence="3 4">
    <name type="scientific">Larkinella punicea</name>
    <dbReference type="NCBI Taxonomy" id="2315727"/>
    <lineage>
        <taxon>Bacteria</taxon>
        <taxon>Pseudomonadati</taxon>
        <taxon>Bacteroidota</taxon>
        <taxon>Cytophagia</taxon>
        <taxon>Cytophagales</taxon>
        <taxon>Spirosomataceae</taxon>
        <taxon>Larkinella</taxon>
    </lineage>
</organism>
<dbReference type="OrthoDB" id="9804286at2"/>
<dbReference type="AlphaFoldDB" id="A0A368JUA0"/>
<dbReference type="InterPro" id="IPR032701">
    <property type="entry name" value="Prok-E2_B_dom"/>
</dbReference>
<dbReference type="GO" id="GO:0008641">
    <property type="term" value="F:ubiquitin-like modifier activating enzyme activity"/>
    <property type="evidence" value="ECO:0007669"/>
    <property type="project" value="InterPro"/>
</dbReference>
<protein>
    <submittedName>
        <fullName evidence="3">Uncharacterized protein</fullName>
    </submittedName>
</protein>
<feature type="domain" description="Prokaryotic E2 family B" evidence="2">
    <location>
        <begin position="29"/>
        <end position="134"/>
    </location>
</feature>
<dbReference type="Proteomes" id="UP000253383">
    <property type="component" value="Unassembled WGS sequence"/>
</dbReference>
<dbReference type="CDD" id="cd01483">
    <property type="entry name" value="E1_enzyme_family"/>
    <property type="match status" value="1"/>
</dbReference>
<proteinExistence type="predicted"/>
<dbReference type="Pfam" id="PF00899">
    <property type="entry name" value="ThiF"/>
    <property type="match status" value="1"/>
</dbReference>
<dbReference type="GO" id="GO:0061504">
    <property type="term" value="P:cyclic threonylcarbamoyladenosine biosynthetic process"/>
    <property type="evidence" value="ECO:0007669"/>
    <property type="project" value="TreeGrafter"/>
</dbReference>
<dbReference type="PANTHER" id="PTHR43267">
    <property type="entry name" value="TRNA THREONYLCARBAMOYLADENOSINE DEHYDRATASE"/>
    <property type="match status" value="1"/>
</dbReference>
<name>A0A368JUA0_9BACT</name>
<dbReference type="GO" id="GO:0061503">
    <property type="term" value="F:tRNA threonylcarbamoyladenosine dehydratase"/>
    <property type="evidence" value="ECO:0007669"/>
    <property type="project" value="TreeGrafter"/>
</dbReference>
<dbReference type="RefSeq" id="WP_114404479.1">
    <property type="nucleotide sequence ID" value="NZ_QOWE01000002.1"/>
</dbReference>
<evidence type="ECO:0000259" key="1">
    <source>
        <dbReference type="Pfam" id="PF00899"/>
    </source>
</evidence>
<dbReference type="Pfam" id="PF14461">
    <property type="entry name" value="Prok-E2_B"/>
    <property type="match status" value="1"/>
</dbReference>